<evidence type="ECO:0000313" key="2">
    <source>
        <dbReference type="EMBL" id="AXB46789.1"/>
    </source>
</evidence>
<dbReference type="RefSeq" id="WP_113695859.1">
    <property type="nucleotide sequence ID" value="NZ_CP015163.1"/>
</dbReference>
<feature type="transmembrane region" description="Helical" evidence="1">
    <location>
        <begin position="20"/>
        <end position="38"/>
    </location>
</feature>
<keyword evidence="3" id="KW-1185">Reference proteome</keyword>
<feature type="transmembrane region" description="Helical" evidence="1">
    <location>
        <begin position="100"/>
        <end position="120"/>
    </location>
</feature>
<feature type="transmembrane region" description="Helical" evidence="1">
    <location>
        <begin position="190"/>
        <end position="211"/>
    </location>
</feature>
<dbReference type="EMBL" id="CP015163">
    <property type="protein sequence ID" value="AXB46789.1"/>
    <property type="molecule type" value="Genomic_DNA"/>
</dbReference>
<feature type="transmembrane region" description="Helical" evidence="1">
    <location>
        <begin position="50"/>
        <end position="69"/>
    </location>
</feature>
<organism evidence="2 3">
    <name type="scientific">Amycolatopsis albispora</name>
    <dbReference type="NCBI Taxonomy" id="1804986"/>
    <lineage>
        <taxon>Bacteria</taxon>
        <taxon>Bacillati</taxon>
        <taxon>Actinomycetota</taxon>
        <taxon>Actinomycetes</taxon>
        <taxon>Pseudonocardiales</taxon>
        <taxon>Pseudonocardiaceae</taxon>
        <taxon>Amycolatopsis</taxon>
    </lineage>
</organism>
<feature type="transmembrane region" description="Helical" evidence="1">
    <location>
        <begin position="159"/>
        <end position="178"/>
    </location>
</feature>
<protein>
    <submittedName>
        <fullName evidence="2">Uncharacterized protein</fullName>
    </submittedName>
</protein>
<dbReference type="OrthoDB" id="3590217at2"/>
<dbReference type="KEGG" id="aab:A4R43_33700"/>
<accession>A0A344LFG5</accession>
<proteinExistence type="predicted"/>
<keyword evidence="1" id="KW-0812">Transmembrane</keyword>
<name>A0A344LFG5_9PSEU</name>
<feature type="transmembrane region" description="Helical" evidence="1">
    <location>
        <begin position="126"/>
        <end position="147"/>
    </location>
</feature>
<evidence type="ECO:0000256" key="1">
    <source>
        <dbReference type="SAM" id="Phobius"/>
    </source>
</evidence>
<evidence type="ECO:0000313" key="3">
    <source>
        <dbReference type="Proteomes" id="UP000250434"/>
    </source>
</evidence>
<dbReference type="AlphaFoldDB" id="A0A344LFG5"/>
<gene>
    <name evidence="2" type="ORF">A4R43_33700</name>
</gene>
<feature type="transmembrane region" description="Helical" evidence="1">
    <location>
        <begin position="75"/>
        <end position="93"/>
    </location>
</feature>
<keyword evidence="1" id="KW-1133">Transmembrane helix</keyword>
<keyword evidence="1" id="KW-0472">Membrane</keyword>
<feature type="transmembrane region" description="Helical" evidence="1">
    <location>
        <begin position="218"/>
        <end position="238"/>
    </location>
</feature>
<reference evidence="2 3" key="1">
    <citation type="submission" date="2016-04" db="EMBL/GenBank/DDBJ databases">
        <title>Complete genome sequence and analysis of deep-sea sediment isolate, Amycolatopsis sp. WP1.</title>
        <authorList>
            <person name="Wang H."/>
            <person name="Chen S."/>
            <person name="Wu Q."/>
        </authorList>
    </citation>
    <scope>NUCLEOTIDE SEQUENCE [LARGE SCALE GENOMIC DNA]</scope>
    <source>
        <strain evidence="2 3">WP1</strain>
    </source>
</reference>
<sequence length="581" mass="58840">MDHSHIGATGSAGADTAALLLRLVLLLGTAFVAGTGLLRPLADRIPLRVTVFTWALAAVSAVLAAVSVPVLDVDVVGAAVHVVLVLAVPSALGRPGPARWLSAALVLLLVVETAVGRSGVEFAVDTVYVAAAAAWFGVTVLSVAVPADQLRTDSLRPGPLSLTLGGLLVLAGAVRLATSGIGFDRRVHESAFGIALLVVVSLPLLVTVVAAFRPSRAYRYGTAGIVAGFVAFSALAAIPRPAELPVPGIPVLGAAALGGQQVPVLISPHRPGRNLVHFPASAGDQLDVGVPGGPLVRATPRAGAEGTWAEIDLPTGRGEVLLRAGDAENSVDVDAGDQPGPALASGADGPECASAALGGLITGRRDVLGSCPADALSTEDADALRKLVTFLDSRGAGGITLKADDSPRGVAAGVVREAAAAAGLRIDDDRQPENALVAVSGWAEAHRALSTAGAQQAESPTYAHGLYLAPWLLNTPLATSVTTTSVPLRFDPREQLPVSYAVAVGNAFGGESPTMAGFHAWLGTQAESVKGEVQIFAAAQVTVMPMGPGEAHAPGMPMTEELAGQWVPKATVVPVSLPLLT</sequence>
<dbReference type="Proteomes" id="UP000250434">
    <property type="component" value="Chromosome"/>
</dbReference>